<dbReference type="AlphaFoldDB" id="A0A9Q3CP30"/>
<reference evidence="1" key="1">
    <citation type="submission" date="2021-03" db="EMBL/GenBank/DDBJ databases">
        <title>Draft genome sequence of rust myrtle Austropuccinia psidii MF-1, a brazilian biotype.</title>
        <authorList>
            <person name="Quecine M.C."/>
            <person name="Pachon D.M.R."/>
            <person name="Bonatelli M.L."/>
            <person name="Correr F.H."/>
            <person name="Franceschini L.M."/>
            <person name="Leite T.F."/>
            <person name="Margarido G.R.A."/>
            <person name="Almeida C.A."/>
            <person name="Ferrarezi J.A."/>
            <person name="Labate C.A."/>
        </authorList>
    </citation>
    <scope>NUCLEOTIDE SEQUENCE</scope>
    <source>
        <strain evidence="1">MF-1</strain>
    </source>
</reference>
<gene>
    <name evidence="1" type="ORF">O181_026270</name>
</gene>
<organism evidence="1 2">
    <name type="scientific">Austropuccinia psidii MF-1</name>
    <dbReference type="NCBI Taxonomy" id="1389203"/>
    <lineage>
        <taxon>Eukaryota</taxon>
        <taxon>Fungi</taxon>
        <taxon>Dikarya</taxon>
        <taxon>Basidiomycota</taxon>
        <taxon>Pucciniomycotina</taxon>
        <taxon>Pucciniomycetes</taxon>
        <taxon>Pucciniales</taxon>
        <taxon>Sphaerophragmiaceae</taxon>
        <taxon>Austropuccinia</taxon>
    </lineage>
</organism>
<accession>A0A9Q3CP30</accession>
<dbReference type="Proteomes" id="UP000765509">
    <property type="component" value="Unassembled WGS sequence"/>
</dbReference>
<evidence type="ECO:0000313" key="2">
    <source>
        <dbReference type="Proteomes" id="UP000765509"/>
    </source>
</evidence>
<keyword evidence="2" id="KW-1185">Reference proteome</keyword>
<comment type="caution">
    <text evidence="1">The sequence shown here is derived from an EMBL/GenBank/DDBJ whole genome shotgun (WGS) entry which is preliminary data.</text>
</comment>
<sequence length="155" mass="17219">MLRGAYPITGTRKLAVRHMLSHAPLHGSYAGNSHMLGALFSVCLPANNRLVQVAQLTTDDHMPQQENLGRICANYQQPHTNWHNIRSSSMRLKSDVQGHSTMGHMQAILTCLEHLLVPIFHPTIGWCRWPDSLAILTCMTQKPDDNLCGLATASK</sequence>
<evidence type="ECO:0000313" key="1">
    <source>
        <dbReference type="EMBL" id="MBW0486555.1"/>
    </source>
</evidence>
<protein>
    <submittedName>
        <fullName evidence="1">Uncharacterized protein</fullName>
    </submittedName>
</protein>
<name>A0A9Q3CP30_9BASI</name>
<proteinExistence type="predicted"/>
<dbReference type="EMBL" id="AVOT02008711">
    <property type="protein sequence ID" value="MBW0486555.1"/>
    <property type="molecule type" value="Genomic_DNA"/>
</dbReference>